<keyword evidence="8" id="KW-1185">Reference proteome</keyword>
<organism evidence="7 8">
    <name type="scientific">Chelonoidis abingdonii</name>
    <name type="common">Abingdon island giant tortoise</name>
    <name type="synonym">Testudo abingdonii</name>
    <dbReference type="NCBI Taxonomy" id="106734"/>
    <lineage>
        <taxon>Eukaryota</taxon>
        <taxon>Metazoa</taxon>
        <taxon>Chordata</taxon>
        <taxon>Craniata</taxon>
        <taxon>Vertebrata</taxon>
        <taxon>Euteleostomi</taxon>
        <taxon>Archelosauria</taxon>
        <taxon>Testudinata</taxon>
        <taxon>Testudines</taxon>
        <taxon>Cryptodira</taxon>
        <taxon>Durocryptodira</taxon>
        <taxon>Testudinoidea</taxon>
        <taxon>Testudinidae</taxon>
        <taxon>Chelonoidis</taxon>
    </lineage>
</organism>
<dbReference type="InterPro" id="IPR050863">
    <property type="entry name" value="CenT-Element_Derived"/>
</dbReference>
<dbReference type="InterPro" id="IPR036388">
    <property type="entry name" value="WH-like_DNA-bd_sf"/>
</dbReference>
<evidence type="ECO:0000256" key="4">
    <source>
        <dbReference type="ARBA" id="ARBA00023242"/>
    </source>
</evidence>
<keyword evidence="3" id="KW-0238">DNA-binding</keyword>
<comment type="similarity">
    <text evidence="2">Belongs to the tigger transposable element derived protein family.</text>
</comment>
<comment type="subcellular location">
    <subcellularLocation>
        <location evidence="1">Nucleus</location>
    </subcellularLocation>
</comment>
<evidence type="ECO:0000256" key="2">
    <source>
        <dbReference type="ARBA" id="ARBA00010881"/>
    </source>
</evidence>
<dbReference type="InterPro" id="IPR006600">
    <property type="entry name" value="HTH_CenpB_DNA-bd_dom"/>
</dbReference>
<name>A0A8C0QS57_CHEAB</name>
<dbReference type="Pfam" id="PF03184">
    <property type="entry name" value="DDE_1"/>
    <property type="match status" value="1"/>
</dbReference>
<dbReference type="Pfam" id="PF03221">
    <property type="entry name" value="HTH_Tnp_Tc5"/>
    <property type="match status" value="1"/>
</dbReference>
<evidence type="ECO:0000256" key="3">
    <source>
        <dbReference type="ARBA" id="ARBA00023125"/>
    </source>
</evidence>
<dbReference type="PROSITE" id="PS51253">
    <property type="entry name" value="HTH_CENPB"/>
    <property type="match status" value="1"/>
</dbReference>
<dbReference type="GO" id="GO:0003677">
    <property type="term" value="F:DNA binding"/>
    <property type="evidence" value="ECO:0007669"/>
    <property type="project" value="UniProtKB-KW"/>
</dbReference>
<keyword evidence="4" id="KW-0539">Nucleus</keyword>
<reference evidence="7" key="2">
    <citation type="submission" date="2025-09" db="UniProtKB">
        <authorList>
            <consortium name="Ensembl"/>
        </authorList>
    </citation>
    <scope>IDENTIFICATION</scope>
</reference>
<dbReference type="Proteomes" id="UP000694404">
    <property type="component" value="Unplaced"/>
</dbReference>
<reference evidence="7" key="1">
    <citation type="submission" date="2025-08" db="UniProtKB">
        <authorList>
            <consortium name="Ensembl"/>
        </authorList>
    </citation>
    <scope>IDENTIFICATION</scope>
</reference>
<evidence type="ECO:0000259" key="6">
    <source>
        <dbReference type="PROSITE" id="PS51253"/>
    </source>
</evidence>
<sequence>FCGQQKLKEKLEALDRLKSGMNQAKVSKELGVGESKLREWIKDEEKLRSVLAELDESEGLERKCLKTAQDNQLDRAVFTWFTQERSDSTPISGDIIRKQDASAHQGNEFKSGSGWFNHFKKHYEIIIDGDYAPEQIYKADETGLCYHMLPDRTFASRTEEQKAKGFKVIKERVRILFCMNKNSSHKLKPLCIGKSKSSRAFHHKNMDSLSFIYHHSKNAWMTLAIFEEWFNKYFVPDVRSHLCRQKLEPEALLLFDNCPTHSPVETLTSKDRKIKLNYLPKNTTSKIQPLNQGIITTFKMNYRKASVKKIVEDNSSIMDVIKKLNLLDVFNLGETAWLGITPSMIEKCWHCGLKSAFVTEKAMEAERVYRELMARTGIADVKEWMEVDAVCPTYERLTYVDIIHNVAPQRPGASENVSNPEDSDEEPSEPLLTAADVAVGLEIGLKWLESQDVDRLQILQLKSITDLAKKKARSNMKQQSITSFFLKIKTFLRGAS</sequence>
<protein>
    <recommendedName>
        <fullName evidence="6">HTH CENPB-type domain-containing protein</fullName>
    </recommendedName>
</protein>
<feature type="region of interest" description="Disordered" evidence="5">
    <location>
        <begin position="410"/>
        <end position="429"/>
    </location>
</feature>
<evidence type="ECO:0000313" key="7">
    <source>
        <dbReference type="Ensembl" id="ENSCABP00000030620.1"/>
    </source>
</evidence>
<accession>A0A8C0QS57</accession>
<dbReference type="Gene3D" id="1.10.10.10">
    <property type="entry name" value="Winged helix-like DNA-binding domain superfamily/Winged helix DNA-binding domain"/>
    <property type="match status" value="1"/>
</dbReference>
<dbReference type="Gene3D" id="1.10.10.60">
    <property type="entry name" value="Homeodomain-like"/>
    <property type="match status" value="1"/>
</dbReference>
<dbReference type="PANTHER" id="PTHR19303">
    <property type="entry name" value="TRANSPOSON"/>
    <property type="match status" value="1"/>
</dbReference>
<dbReference type="InterPro" id="IPR007889">
    <property type="entry name" value="HTH_Psq"/>
</dbReference>
<evidence type="ECO:0000313" key="8">
    <source>
        <dbReference type="Proteomes" id="UP000694404"/>
    </source>
</evidence>
<dbReference type="AlphaFoldDB" id="A0A8C0QS57"/>
<dbReference type="Pfam" id="PF04218">
    <property type="entry name" value="CENP-B_N"/>
    <property type="match status" value="1"/>
</dbReference>
<dbReference type="InterPro" id="IPR009057">
    <property type="entry name" value="Homeodomain-like_sf"/>
</dbReference>
<evidence type="ECO:0000256" key="5">
    <source>
        <dbReference type="SAM" id="MobiDB-lite"/>
    </source>
</evidence>
<proteinExistence type="inferred from homology"/>
<dbReference type="SUPFAM" id="SSF46689">
    <property type="entry name" value="Homeodomain-like"/>
    <property type="match status" value="2"/>
</dbReference>
<dbReference type="Ensembl" id="ENSCABT00000033557.1">
    <property type="protein sequence ID" value="ENSCABP00000030620.1"/>
    <property type="gene ID" value="ENSCABG00000022377.1"/>
</dbReference>
<dbReference type="GeneTree" id="ENSGT00940000154420"/>
<dbReference type="InterPro" id="IPR004875">
    <property type="entry name" value="DDE_SF_endonuclease_dom"/>
</dbReference>
<dbReference type="OMA" id="NICLEMS"/>
<evidence type="ECO:0000256" key="1">
    <source>
        <dbReference type="ARBA" id="ARBA00004123"/>
    </source>
</evidence>
<feature type="domain" description="HTH CENPB-type" evidence="6">
    <location>
        <begin position="61"/>
        <end position="129"/>
    </location>
</feature>
<dbReference type="GO" id="GO:0005634">
    <property type="term" value="C:nucleus"/>
    <property type="evidence" value="ECO:0007669"/>
    <property type="project" value="UniProtKB-SubCell"/>
</dbReference>
<dbReference type="PANTHER" id="PTHR19303:SF56">
    <property type="entry name" value="TIGGER TRANSPOSABLE ELEMENT-DERIVED PROTEIN 5"/>
    <property type="match status" value="1"/>
</dbReference>